<dbReference type="PROSITE" id="PS51935">
    <property type="entry name" value="NLPC_P60"/>
    <property type="match status" value="1"/>
</dbReference>
<accession>A0A916Q622</accession>
<proteinExistence type="inferred from homology"/>
<feature type="domain" description="NlpC/P60" evidence="7">
    <location>
        <begin position="239"/>
        <end position="362"/>
    </location>
</feature>
<feature type="domain" description="SH3b" evidence="6">
    <location>
        <begin position="64"/>
        <end position="125"/>
    </location>
</feature>
<dbReference type="AlphaFoldDB" id="A0A916Q622"/>
<dbReference type="PANTHER" id="PTHR47053">
    <property type="entry name" value="MUREIN DD-ENDOPEPTIDASE MEPH-RELATED"/>
    <property type="match status" value="1"/>
</dbReference>
<comment type="similarity">
    <text evidence="1">Belongs to the peptidase C40 family.</text>
</comment>
<feature type="region of interest" description="Disordered" evidence="5">
    <location>
        <begin position="211"/>
        <end position="234"/>
    </location>
</feature>
<dbReference type="Pfam" id="PF08239">
    <property type="entry name" value="SH3_3"/>
    <property type="match status" value="2"/>
</dbReference>
<organism evidence="8 9">
    <name type="scientific">Anaerostipes butyraticus</name>
    <dbReference type="NCBI Taxonomy" id="645466"/>
    <lineage>
        <taxon>Bacteria</taxon>
        <taxon>Bacillati</taxon>
        <taxon>Bacillota</taxon>
        <taxon>Clostridia</taxon>
        <taxon>Lachnospirales</taxon>
        <taxon>Lachnospiraceae</taxon>
        <taxon>Anaerostipes</taxon>
    </lineage>
</organism>
<dbReference type="RefSeq" id="WP_201310780.1">
    <property type="nucleotide sequence ID" value="NZ_BLYI01000030.1"/>
</dbReference>
<evidence type="ECO:0000256" key="1">
    <source>
        <dbReference type="ARBA" id="ARBA00007074"/>
    </source>
</evidence>
<gene>
    <name evidence="8" type="ORF">ANBU17_14160</name>
</gene>
<dbReference type="SUPFAM" id="SSF54001">
    <property type="entry name" value="Cysteine proteinases"/>
    <property type="match status" value="1"/>
</dbReference>
<evidence type="ECO:0000256" key="3">
    <source>
        <dbReference type="ARBA" id="ARBA00022801"/>
    </source>
</evidence>
<sequence length="362" mass="39323">MIRKKIQAAAGAGMIAFGIWMESAAAQGEQFASAGVGRAIEKYVDRVSDSSRKSQPAYVSYEGYAAARVTSHLNIRSQPSSGSRIVGELRDGGIGRVTDRKGGWTKIWSGTVEGYVNDKYLIYDEDISAYAEKKKYPRTAVVTAEALKVRKEPDLKSDVLAVAEKGTSYEIMDSREEDCWTKVKLQDGKGYVSKEHIKVGYDFDEARPIEKAEEEASSGEKKTRTSKASGEQKVSVSGKTLGSQIAAYAVKYVGNPYVYGGSSLTRGADCSGFVMRVYEHFGYHLSHSSAAQAGEGREVAVSSIQPGDLLFYRSGGRISHVTMYIGNGKVVHASNSAPYPKGGIKISNVSYRTPCRAVRIIK</sequence>
<dbReference type="InterPro" id="IPR000064">
    <property type="entry name" value="NLP_P60_dom"/>
</dbReference>
<dbReference type="InterPro" id="IPR038765">
    <property type="entry name" value="Papain-like_cys_pep_sf"/>
</dbReference>
<dbReference type="EMBL" id="BLYI01000030">
    <property type="protein sequence ID" value="GFO85069.1"/>
    <property type="molecule type" value="Genomic_DNA"/>
</dbReference>
<dbReference type="Pfam" id="PF00877">
    <property type="entry name" value="NLPC_P60"/>
    <property type="match status" value="1"/>
</dbReference>
<dbReference type="GO" id="GO:0006508">
    <property type="term" value="P:proteolysis"/>
    <property type="evidence" value="ECO:0007669"/>
    <property type="project" value="UniProtKB-KW"/>
</dbReference>
<evidence type="ECO:0000313" key="9">
    <source>
        <dbReference type="Proteomes" id="UP000613208"/>
    </source>
</evidence>
<evidence type="ECO:0000259" key="7">
    <source>
        <dbReference type="PROSITE" id="PS51935"/>
    </source>
</evidence>
<keyword evidence="9" id="KW-1185">Reference proteome</keyword>
<dbReference type="PANTHER" id="PTHR47053:SF1">
    <property type="entry name" value="MUREIN DD-ENDOPEPTIDASE MEPH-RELATED"/>
    <property type="match status" value="1"/>
</dbReference>
<dbReference type="InterPro" id="IPR003646">
    <property type="entry name" value="SH3-like_bac-type"/>
</dbReference>
<dbReference type="InterPro" id="IPR051202">
    <property type="entry name" value="Peptidase_C40"/>
</dbReference>
<evidence type="ECO:0000313" key="8">
    <source>
        <dbReference type="EMBL" id="GFO85069.1"/>
    </source>
</evidence>
<comment type="caution">
    <text evidence="8">The sequence shown here is derived from an EMBL/GenBank/DDBJ whole genome shotgun (WGS) entry which is preliminary data.</text>
</comment>
<evidence type="ECO:0000256" key="5">
    <source>
        <dbReference type="SAM" id="MobiDB-lite"/>
    </source>
</evidence>
<dbReference type="SMART" id="SM00287">
    <property type="entry name" value="SH3b"/>
    <property type="match status" value="2"/>
</dbReference>
<dbReference type="GO" id="GO:0008234">
    <property type="term" value="F:cysteine-type peptidase activity"/>
    <property type="evidence" value="ECO:0007669"/>
    <property type="project" value="UniProtKB-KW"/>
</dbReference>
<dbReference type="Gene3D" id="2.30.30.40">
    <property type="entry name" value="SH3 Domains"/>
    <property type="match status" value="2"/>
</dbReference>
<keyword evidence="2" id="KW-0645">Protease</keyword>
<dbReference type="Gene3D" id="3.90.1720.10">
    <property type="entry name" value="endopeptidase domain like (from Nostoc punctiforme)"/>
    <property type="match status" value="1"/>
</dbReference>
<dbReference type="Proteomes" id="UP000613208">
    <property type="component" value="Unassembled WGS sequence"/>
</dbReference>
<evidence type="ECO:0000259" key="6">
    <source>
        <dbReference type="PROSITE" id="PS51781"/>
    </source>
</evidence>
<protein>
    <submittedName>
        <fullName evidence="8">Uncharacterized protein</fullName>
    </submittedName>
</protein>
<dbReference type="PROSITE" id="PS51781">
    <property type="entry name" value="SH3B"/>
    <property type="match status" value="1"/>
</dbReference>
<name>A0A916Q622_9FIRM</name>
<keyword evidence="3" id="KW-0378">Hydrolase</keyword>
<keyword evidence="4" id="KW-0788">Thiol protease</keyword>
<evidence type="ECO:0000256" key="4">
    <source>
        <dbReference type="ARBA" id="ARBA00022807"/>
    </source>
</evidence>
<reference evidence="8" key="1">
    <citation type="submission" date="2020-06" db="EMBL/GenBank/DDBJ databases">
        <title>Characterization of fructooligosaccharide metabolism and fructooligosaccharide-degrading enzymes in human commensal butyrate producers.</title>
        <authorList>
            <person name="Tanno H."/>
            <person name="Fujii T."/>
            <person name="Hirano K."/>
            <person name="Maeno S."/>
            <person name="Tonozuka T."/>
            <person name="Sakamoto M."/>
            <person name="Ohkuma M."/>
            <person name="Tochio T."/>
            <person name="Endo A."/>
        </authorList>
    </citation>
    <scope>NUCLEOTIDE SEQUENCE</scope>
    <source>
        <strain evidence="8">JCM 17466</strain>
    </source>
</reference>
<evidence type="ECO:0000256" key="2">
    <source>
        <dbReference type="ARBA" id="ARBA00022670"/>
    </source>
</evidence>